<name>A0A5Q0BM97_9GAMM</name>
<proteinExistence type="predicted"/>
<dbReference type="InterPro" id="IPR012349">
    <property type="entry name" value="Split_barrel_FMN-bd"/>
</dbReference>
<accession>A0A5Q0BM97</accession>
<reference evidence="5 6" key="1">
    <citation type="submission" date="2019-09" db="EMBL/GenBank/DDBJ databases">
        <title>Ecophysiology of the spiral-shaped methanotroph Methylospira mobilis as revealed by the complete genome sequence.</title>
        <authorList>
            <person name="Oshkin I.Y."/>
            <person name="Dedysh S.N."/>
            <person name="Miroshnikov K."/>
            <person name="Danilova O.V."/>
            <person name="Hakobyan A."/>
            <person name="Liesack W."/>
        </authorList>
    </citation>
    <scope>NUCLEOTIDE SEQUENCE [LARGE SCALE GENOMIC DNA]</scope>
    <source>
        <strain evidence="5 6">Shm1</strain>
    </source>
</reference>
<dbReference type="OrthoDB" id="5572581at2"/>
<keyword evidence="2" id="KW-0547">Nucleotide-binding</keyword>
<dbReference type="Gene3D" id="2.40.10.220">
    <property type="entry name" value="predicted glycosyltransferase like domains"/>
    <property type="match status" value="1"/>
</dbReference>
<sequence>MAPTDTQTDTASYTITRKSYIIERLQQMAQTSVLINVAPTHSPNMGFMTTIVTVLTAKNLFAIDISKNEALNEALQASDELLFTTTLDGIAVRFKAQSLSAATLNGSAVFAIPIPDSLYWKQQRNSYRAPIPFARPLICIVQLSDSSMQRFPVLNISQTGFSFMDRDKLVKEEVEIGQILRKCRFSRPSAAADPFSDDDDPFSAKDVFSARICRLTEVSSDGRAQGLIVGLNFAETTRRFDMGIQNYLHELALEKKRKIELTRSDGALTGRFGRD</sequence>
<protein>
    <submittedName>
        <fullName evidence="5">Flagellar brake protein</fullName>
    </submittedName>
</protein>
<keyword evidence="5" id="KW-0966">Cell projection</keyword>
<evidence type="ECO:0000256" key="2">
    <source>
        <dbReference type="ARBA" id="ARBA00022741"/>
    </source>
</evidence>
<keyword evidence="3" id="KW-0975">Bacterial flagellum</keyword>
<evidence type="ECO:0000259" key="4">
    <source>
        <dbReference type="Pfam" id="PF07317"/>
    </source>
</evidence>
<dbReference type="RefSeq" id="WP_153250693.1">
    <property type="nucleotide sequence ID" value="NZ_CP044205.1"/>
</dbReference>
<dbReference type="InterPro" id="IPR009926">
    <property type="entry name" value="T3SS_YcgR_PilZN"/>
</dbReference>
<keyword evidence="5" id="KW-0969">Cilium</keyword>
<evidence type="ECO:0000313" key="5">
    <source>
        <dbReference type="EMBL" id="QFY44729.1"/>
    </source>
</evidence>
<keyword evidence="6" id="KW-1185">Reference proteome</keyword>
<dbReference type="Pfam" id="PF07317">
    <property type="entry name" value="PilZN"/>
    <property type="match status" value="1"/>
</dbReference>
<dbReference type="KEGG" id="mmob:F6R98_20590"/>
<keyword evidence="1" id="KW-0973">c-di-GMP</keyword>
<dbReference type="FunCoup" id="A0A5Q0BM97">
    <property type="interactions" value="15"/>
</dbReference>
<organism evidence="5 6">
    <name type="scientific">Candidatus Methylospira mobilis</name>
    <dbReference type="NCBI Taxonomy" id="1808979"/>
    <lineage>
        <taxon>Bacteria</taxon>
        <taxon>Pseudomonadati</taxon>
        <taxon>Pseudomonadota</taxon>
        <taxon>Gammaproteobacteria</taxon>
        <taxon>Methylococcales</taxon>
        <taxon>Methylococcaceae</taxon>
        <taxon>Candidatus Methylospira</taxon>
    </lineage>
</organism>
<gene>
    <name evidence="5" type="ORF">F6R98_20590</name>
</gene>
<dbReference type="GO" id="GO:0000166">
    <property type="term" value="F:nucleotide binding"/>
    <property type="evidence" value="ECO:0007669"/>
    <property type="project" value="UniProtKB-KW"/>
</dbReference>
<dbReference type="Gene3D" id="2.30.110.10">
    <property type="entry name" value="Electron Transport, Fmn-binding Protein, Chain A"/>
    <property type="match status" value="1"/>
</dbReference>
<evidence type="ECO:0000256" key="1">
    <source>
        <dbReference type="ARBA" id="ARBA00022636"/>
    </source>
</evidence>
<dbReference type="InParanoid" id="A0A5Q0BM97"/>
<dbReference type="Proteomes" id="UP000325755">
    <property type="component" value="Chromosome"/>
</dbReference>
<dbReference type="AlphaFoldDB" id="A0A5Q0BM97"/>
<evidence type="ECO:0000313" key="6">
    <source>
        <dbReference type="Proteomes" id="UP000325755"/>
    </source>
</evidence>
<feature type="domain" description="Type III secretion system flagellar brake protein YcgR PilZN" evidence="4">
    <location>
        <begin position="13"/>
        <end position="119"/>
    </location>
</feature>
<evidence type="ECO:0000256" key="3">
    <source>
        <dbReference type="ARBA" id="ARBA00023143"/>
    </source>
</evidence>
<keyword evidence="5" id="KW-0282">Flagellum</keyword>
<dbReference type="EMBL" id="CP044205">
    <property type="protein sequence ID" value="QFY44729.1"/>
    <property type="molecule type" value="Genomic_DNA"/>
</dbReference>